<comment type="caution">
    <text evidence="1">The sequence shown here is derived from an EMBL/GenBank/DDBJ whole genome shotgun (WGS) entry which is preliminary data.</text>
</comment>
<dbReference type="Pfam" id="PF08780">
    <property type="entry name" value="NTase_sub_bind"/>
    <property type="match status" value="1"/>
</dbReference>
<gene>
    <name evidence="1" type="ORF">AN618_01450</name>
</gene>
<dbReference type="Proteomes" id="UP000070427">
    <property type="component" value="Unassembled WGS sequence"/>
</dbReference>
<sequence>MRERIIERFNDFVNALKRLEEGVNIDPSNEIIIDGVIQRFEFAFELAWKLIKDCLEYEGIEVKSPRSAIREGFKAGIISDGEAWIEMLIDRSKTSHIYDENEARAIYNKIKSFYVGLLRELKDCAEKYIEK</sequence>
<dbReference type="AlphaFoldDB" id="A0A140LE32"/>
<dbReference type="RefSeq" id="WP_066350832.1">
    <property type="nucleotide sequence ID" value="NZ_LOED01000001.1"/>
</dbReference>
<dbReference type="InParanoid" id="A0A140LE32"/>
<evidence type="ECO:0008006" key="3">
    <source>
        <dbReference type="Google" id="ProtNLM"/>
    </source>
</evidence>
<evidence type="ECO:0000313" key="2">
    <source>
        <dbReference type="Proteomes" id="UP000070427"/>
    </source>
</evidence>
<accession>A0A140LE32</accession>
<dbReference type="EMBL" id="LOED01000001">
    <property type="protein sequence ID" value="KXG78807.1"/>
    <property type="molecule type" value="Genomic_DNA"/>
</dbReference>
<dbReference type="InterPro" id="IPR010235">
    <property type="entry name" value="HepT"/>
</dbReference>
<reference evidence="1 2" key="1">
    <citation type="submission" date="2015-12" db="EMBL/GenBank/DDBJ databases">
        <title>Draft genome sequnece of Fervidicola ferrireducens strain Y170.</title>
        <authorList>
            <person name="Patel B.K."/>
        </authorList>
    </citation>
    <scope>NUCLEOTIDE SEQUENCE [LARGE SCALE GENOMIC DNA]</scope>
    <source>
        <strain evidence="1 2">Y170</strain>
    </source>
</reference>
<protein>
    <recommendedName>
        <fullName evidence="3">Nucleotidyltransferase substrate binding protein like protein</fullName>
    </recommendedName>
</protein>
<name>A0A140LE32_9FIRM</name>
<dbReference type="SUPFAM" id="SSF81593">
    <property type="entry name" value="Nucleotidyltransferase substrate binding subunit/domain"/>
    <property type="match status" value="1"/>
</dbReference>
<dbReference type="PATRIC" id="fig|520764.3.peg.152"/>
<organism evidence="1 2">
    <name type="scientific">Fervidicola ferrireducens</name>
    <dbReference type="NCBI Taxonomy" id="520764"/>
    <lineage>
        <taxon>Bacteria</taxon>
        <taxon>Bacillati</taxon>
        <taxon>Bacillota</taxon>
        <taxon>Clostridia</taxon>
        <taxon>Thermosediminibacterales</taxon>
        <taxon>Thermosediminibacteraceae</taxon>
        <taxon>Fervidicola</taxon>
    </lineage>
</organism>
<dbReference type="OrthoDB" id="9810452at2"/>
<evidence type="ECO:0000313" key="1">
    <source>
        <dbReference type="EMBL" id="KXG78807.1"/>
    </source>
</evidence>
<dbReference type="Gene3D" id="1.20.120.330">
    <property type="entry name" value="Nucleotidyltransferases domain 2"/>
    <property type="match status" value="1"/>
</dbReference>
<dbReference type="NCBIfam" id="TIGR01987">
    <property type="entry name" value="HI0074"/>
    <property type="match status" value="1"/>
</dbReference>
<proteinExistence type="predicted"/>
<keyword evidence="2" id="KW-1185">Reference proteome</keyword>
<dbReference type="STRING" id="520764.AN618_01450"/>